<dbReference type="Pfam" id="PF10178">
    <property type="entry name" value="PAC3"/>
    <property type="match status" value="1"/>
</dbReference>
<proteinExistence type="predicted"/>
<evidence type="ECO:0008006" key="3">
    <source>
        <dbReference type="Google" id="ProtNLM"/>
    </source>
</evidence>
<keyword evidence="2" id="KW-1185">Reference proteome</keyword>
<dbReference type="EMBL" id="BRXY01000171">
    <property type="protein sequence ID" value="GMH73732.1"/>
    <property type="molecule type" value="Genomic_DNA"/>
</dbReference>
<dbReference type="AlphaFoldDB" id="A0A9W7AQN8"/>
<dbReference type="InterPro" id="IPR018788">
    <property type="entry name" value="Proteasome_assmbl_chp_3"/>
</dbReference>
<protein>
    <recommendedName>
        <fullName evidence="3">Proteasome assembly chaperone 3</fullName>
    </recommendedName>
</protein>
<sequence length="134" mass="14807">MLPPFSTSTLSISDAAYDAAIPISITVHLFPDRTLITISQLPAFGTILVSSITHSASSNKSTYNVTVLLGRRDDDILSVYCRQIIEKVSTFDDSVKSGKPIMFMIGLKEEGKRRGAFVEISNEVLRLYHGLKRD</sequence>
<reference evidence="2" key="1">
    <citation type="journal article" date="2023" name="Commun. Biol.">
        <title>Genome analysis of Parmales, the sister group of diatoms, reveals the evolutionary specialization of diatoms from phago-mixotrophs to photoautotrophs.</title>
        <authorList>
            <person name="Ban H."/>
            <person name="Sato S."/>
            <person name="Yoshikawa S."/>
            <person name="Yamada K."/>
            <person name="Nakamura Y."/>
            <person name="Ichinomiya M."/>
            <person name="Sato N."/>
            <person name="Blanc-Mathieu R."/>
            <person name="Endo H."/>
            <person name="Kuwata A."/>
            <person name="Ogata H."/>
        </authorList>
    </citation>
    <scope>NUCLEOTIDE SEQUENCE [LARGE SCALE GENOMIC DNA]</scope>
    <source>
        <strain evidence="2">NIES 3701</strain>
    </source>
</reference>
<dbReference type="OrthoDB" id="5839at2759"/>
<dbReference type="Proteomes" id="UP001165085">
    <property type="component" value="Unassembled WGS sequence"/>
</dbReference>
<accession>A0A9W7AQN8</accession>
<name>A0A9W7AQN8_9STRA</name>
<dbReference type="PANTHER" id="PTHR31051">
    <property type="entry name" value="PROTEASOME ASSEMBLY CHAPERONE 3"/>
    <property type="match status" value="1"/>
</dbReference>
<dbReference type="InterPro" id="IPR053720">
    <property type="entry name" value="Psm_Assembly_Chaperone"/>
</dbReference>
<dbReference type="PANTHER" id="PTHR31051:SF1">
    <property type="entry name" value="PROTEASOME ASSEMBLY CHAPERONE 3"/>
    <property type="match status" value="1"/>
</dbReference>
<gene>
    <name evidence="1" type="ORF">TrST_g13788</name>
</gene>
<evidence type="ECO:0000313" key="1">
    <source>
        <dbReference type="EMBL" id="GMH73732.1"/>
    </source>
</evidence>
<dbReference type="Gene3D" id="3.30.230.90">
    <property type="match status" value="1"/>
</dbReference>
<comment type="caution">
    <text evidence="1">The sequence shown here is derived from an EMBL/GenBank/DDBJ whole genome shotgun (WGS) entry which is preliminary data.</text>
</comment>
<dbReference type="GO" id="GO:0043248">
    <property type="term" value="P:proteasome assembly"/>
    <property type="evidence" value="ECO:0007669"/>
    <property type="project" value="InterPro"/>
</dbReference>
<organism evidence="1 2">
    <name type="scientific">Triparma strigata</name>
    <dbReference type="NCBI Taxonomy" id="1606541"/>
    <lineage>
        <taxon>Eukaryota</taxon>
        <taxon>Sar</taxon>
        <taxon>Stramenopiles</taxon>
        <taxon>Ochrophyta</taxon>
        <taxon>Bolidophyceae</taxon>
        <taxon>Parmales</taxon>
        <taxon>Triparmaceae</taxon>
        <taxon>Triparma</taxon>
    </lineage>
</organism>
<evidence type="ECO:0000313" key="2">
    <source>
        <dbReference type="Proteomes" id="UP001165085"/>
    </source>
</evidence>